<dbReference type="InterPro" id="IPR002052">
    <property type="entry name" value="DNA_methylase_N6_adenine_CS"/>
</dbReference>
<protein>
    <submittedName>
        <fullName evidence="1">AAA domain-containing protein</fullName>
    </submittedName>
</protein>
<dbReference type="RefSeq" id="WP_111631034.1">
    <property type="nucleotide sequence ID" value="NZ_QLMC01000007.1"/>
</dbReference>
<dbReference type="Pfam" id="PF13479">
    <property type="entry name" value="AAA_24"/>
    <property type="match status" value="1"/>
</dbReference>
<name>A0A327WUV5_LARAB</name>
<sequence>MHLRYAERRQARIRVLLQGPSGSGKTYSSLLLAYGLTGNWSSIAIIDTENKSADLFEHLGKYRVLILDPPYTPERYMEALKVCEGAGVQVIILDSLSHEWQHILDEHSAMTGNSYTNWSKLTPRHDSLVNALLQSNCHLIATIRAKQDYVLVEKNNRQVPEKVGMKGITREGMDYEFTLVFELDNRHYAKATKDRTGLFTDKPDFSISPKTGQQILRWCQEGTSQQQVEAMIKAAKDTARLKDLYDLYPEFREVLTPLFTERKNELQLISLPKHPKSYGNANHAVVRRQQKVDNLSWKGKRGFKRFVLADKYNFSA</sequence>
<evidence type="ECO:0000313" key="1">
    <source>
        <dbReference type="EMBL" id="RAJ92706.1"/>
    </source>
</evidence>
<dbReference type="GO" id="GO:0032259">
    <property type="term" value="P:methylation"/>
    <property type="evidence" value="ECO:0007669"/>
    <property type="project" value="InterPro"/>
</dbReference>
<dbReference type="AlphaFoldDB" id="A0A327WUV5"/>
<gene>
    <name evidence="1" type="ORF">LX87_05037</name>
</gene>
<dbReference type="InterPro" id="IPR027417">
    <property type="entry name" value="P-loop_NTPase"/>
</dbReference>
<dbReference type="GO" id="GO:0008168">
    <property type="term" value="F:methyltransferase activity"/>
    <property type="evidence" value="ECO:0007669"/>
    <property type="project" value="InterPro"/>
</dbReference>
<dbReference type="PROSITE" id="PS00092">
    <property type="entry name" value="N6_MTASE"/>
    <property type="match status" value="1"/>
</dbReference>
<keyword evidence="2" id="KW-1185">Reference proteome</keyword>
<dbReference type="GO" id="GO:0003676">
    <property type="term" value="F:nucleic acid binding"/>
    <property type="evidence" value="ECO:0007669"/>
    <property type="project" value="InterPro"/>
</dbReference>
<dbReference type="SUPFAM" id="SSF52540">
    <property type="entry name" value="P-loop containing nucleoside triphosphate hydrolases"/>
    <property type="match status" value="1"/>
</dbReference>
<comment type="caution">
    <text evidence="1">The sequence shown here is derived from an EMBL/GenBank/DDBJ whole genome shotgun (WGS) entry which is preliminary data.</text>
</comment>
<organism evidence="1 2">
    <name type="scientific">Larkinella arboricola</name>
    <dbReference type="NCBI Taxonomy" id="643671"/>
    <lineage>
        <taxon>Bacteria</taxon>
        <taxon>Pseudomonadati</taxon>
        <taxon>Bacteroidota</taxon>
        <taxon>Cytophagia</taxon>
        <taxon>Cytophagales</taxon>
        <taxon>Spirosomataceae</taxon>
        <taxon>Larkinella</taxon>
    </lineage>
</organism>
<dbReference type="Proteomes" id="UP000248790">
    <property type="component" value="Unassembled WGS sequence"/>
</dbReference>
<accession>A0A327WUV5</accession>
<feature type="non-terminal residue" evidence="1">
    <location>
        <position position="316"/>
    </location>
</feature>
<evidence type="ECO:0000313" key="2">
    <source>
        <dbReference type="Proteomes" id="UP000248790"/>
    </source>
</evidence>
<dbReference type="Gene3D" id="3.40.50.300">
    <property type="entry name" value="P-loop containing nucleotide triphosphate hydrolases"/>
    <property type="match status" value="1"/>
</dbReference>
<dbReference type="OrthoDB" id="1625426at2"/>
<proteinExistence type="predicted"/>
<reference evidence="1 2" key="1">
    <citation type="submission" date="2018-06" db="EMBL/GenBank/DDBJ databases">
        <title>Genomic Encyclopedia of Archaeal and Bacterial Type Strains, Phase II (KMG-II): from individual species to whole genera.</title>
        <authorList>
            <person name="Goeker M."/>
        </authorList>
    </citation>
    <scope>NUCLEOTIDE SEQUENCE [LARGE SCALE GENOMIC DNA]</scope>
    <source>
        <strain evidence="1 2">DSM 21851</strain>
    </source>
</reference>
<dbReference type="EMBL" id="QLMC01000007">
    <property type="protein sequence ID" value="RAJ92706.1"/>
    <property type="molecule type" value="Genomic_DNA"/>
</dbReference>